<organism evidence="5 6">
    <name type="scientific">Pristionchus fissidentatus</name>
    <dbReference type="NCBI Taxonomy" id="1538716"/>
    <lineage>
        <taxon>Eukaryota</taxon>
        <taxon>Metazoa</taxon>
        <taxon>Ecdysozoa</taxon>
        <taxon>Nematoda</taxon>
        <taxon>Chromadorea</taxon>
        <taxon>Rhabditida</taxon>
        <taxon>Rhabditina</taxon>
        <taxon>Diplogasteromorpha</taxon>
        <taxon>Diplogasteroidea</taxon>
        <taxon>Neodiplogasteridae</taxon>
        <taxon>Pristionchus</taxon>
    </lineage>
</organism>
<dbReference type="Pfam" id="PF02170">
    <property type="entry name" value="PAZ"/>
    <property type="match status" value="1"/>
</dbReference>
<protein>
    <recommendedName>
        <fullName evidence="7">Piwi domain-containing protein</fullName>
    </recommendedName>
</protein>
<dbReference type="Gene3D" id="3.30.420.10">
    <property type="entry name" value="Ribonuclease H-like superfamily/Ribonuclease H"/>
    <property type="match status" value="1"/>
</dbReference>
<evidence type="ECO:0000313" key="5">
    <source>
        <dbReference type="EMBL" id="GMT17485.1"/>
    </source>
</evidence>
<comment type="caution">
    <text evidence="5">The sequence shown here is derived from an EMBL/GenBank/DDBJ whole genome shotgun (WGS) entry which is preliminary data.</text>
</comment>
<evidence type="ECO:0000256" key="2">
    <source>
        <dbReference type="SAM" id="MobiDB-lite"/>
    </source>
</evidence>
<feature type="domain" description="PAZ" evidence="3">
    <location>
        <begin position="257"/>
        <end position="366"/>
    </location>
</feature>
<evidence type="ECO:0000313" key="6">
    <source>
        <dbReference type="Proteomes" id="UP001432322"/>
    </source>
</evidence>
<evidence type="ECO:0008006" key="7">
    <source>
        <dbReference type="Google" id="ProtNLM"/>
    </source>
</evidence>
<comment type="similarity">
    <text evidence="1">Belongs to the argonaute family.</text>
</comment>
<dbReference type="PANTHER" id="PTHR22891">
    <property type="entry name" value="EUKARYOTIC TRANSLATION INITIATION FACTOR 2C"/>
    <property type="match status" value="1"/>
</dbReference>
<dbReference type="EMBL" id="BTSY01000003">
    <property type="protein sequence ID" value="GMT17485.1"/>
    <property type="molecule type" value="Genomic_DNA"/>
</dbReference>
<dbReference type="GO" id="GO:0003723">
    <property type="term" value="F:RNA binding"/>
    <property type="evidence" value="ECO:0007669"/>
    <property type="project" value="InterPro"/>
</dbReference>
<dbReference type="Pfam" id="PF02171">
    <property type="entry name" value="Piwi"/>
    <property type="match status" value="1"/>
</dbReference>
<gene>
    <name evidence="5" type="ORF">PFISCL1PPCAC_8782</name>
</gene>
<dbReference type="Gene3D" id="2.170.260.10">
    <property type="entry name" value="paz domain"/>
    <property type="match status" value="1"/>
</dbReference>
<dbReference type="InterPro" id="IPR003165">
    <property type="entry name" value="Piwi"/>
</dbReference>
<evidence type="ECO:0000259" key="4">
    <source>
        <dbReference type="PROSITE" id="PS50822"/>
    </source>
</evidence>
<dbReference type="InterPro" id="IPR036085">
    <property type="entry name" value="PAZ_dom_sf"/>
</dbReference>
<sequence>DLQGMGKMEVDDPKNYAGPNKNYDHIELPAPESAGREPIGERITAALNAFVFDTNSSVDEGFKHELVFTAATKKKEFAVHSKGGREDAVKLLRHRVLKRLVNIVLTDHAEHFQAGEKAWNGFGFDNGCALYAPYMIMPLEGVVAKEKYPEEFDVLISGVEELRYSVQFVEKISLKGLNVAERAALQLLDVVSWMKLDKHRHIQFNNKAYYTSTKCPEERMEGGKVIKNGFEKSVRPIGSHLALQIDGKVSPFFKGQKLMDFIKDICDVRDIGRNRVLTEQIKGLCVISTHLPHNRIFQIKGFTKMSARDLTFDMRLESGDTKNTSIEEYYAEKYKLNLRYPDLPLIEERKGTKASYHPIELLMIVDGQRVSNTKSSPMMIADLIKRAQKRPPELFKAIEEQAYKAFLDGSKHENLNTFHCKVTSKQISAAADILFPPTVMTMSGRAGDDFKFAEKWKLGNNDRFVQPAKQTGDMYCILFDRCYSERDAEDAIRKLFDSGRQRGMDLDARRVKIMPMSSSFEELKRFMTSKADKVQAIIGFTSNNTDCVHENLKLFEAETGIVTQHCTKKVVDQVLQGKPLACGNILMKFNQKLGGVNFKIEVPEQLIKHAPELASKSKTWFTKTRMFIGLFVSHAGPQSFADRTAGIPQSEPTVVGLSYTTTVPTRQDGWWFMQQPGENLILDMVDHIVKALSNFRTVTGALPNDVTVYRNGKSEGEFKALSTEADQFKEAFERVQRGYNPTLTIIVTCVGSNYRMAIEGHGTYENVPPGTCLTAEGCNPFYKEFVMVSQRAIMGTARPIRHNVVHESQGSVGKKLSIDELKIITNALASATGIVTAPISLPSPIDSAEKVANRGRNNYKALVNADDASTASSGPPREFQHDGTDDFFAKLTIKLQTKIKNTHYWA</sequence>
<feature type="non-terminal residue" evidence="5">
    <location>
        <position position="1"/>
    </location>
</feature>
<reference evidence="5" key="1">
    <citation type="submission" date="2023-10" db="EMBL/GenBank/DDBJ databases">
        <title>Genome assembly of Pristionchus species.</title>
        <authorList>
            <person name="Yoshida K."/>
            <person name="Sommer R.J."/>
        </authorList>
    </citation>
    <scope>NUCLEOTIDE SEQUENCE</scope>
    <source>
        <strain evidence="5">RS5133</strain>
    </source>
</reference>
<dbReference type="Proteomes" id="UP001432322">
    <property type="component" value="Unassembled WGS sequence"/>
</dbReference>
<accession>A0AAV5VFW9</accession>
<evidence type="ECO:0000259" key="3">
    <source>
        <dbReference type="PROSITE" id="PS50821"/>
    </source>
</evidence>
<dbReference type="InterPro" id="IPR003100">
    <property type="entry name" value="PAZ_dom"/>
</dbReference>
<dbReference type="SUPFAM" id="SSF101690">
    <property type="entry name" value="PAZ domain"/>
    <property type="match status" value="1"/>
</dbReference>
<feature type="domain" description="Piwi" evidence="4">
    <location>
        <begin position="560"/>
        <end position="860"/>
    </location>
</feature>
<dbReference type="CDD" id="cd02846">
    <property type="entry name" value="PAZ_argonaute_like"/>
    <property type="match status" value="1"/>
</dbReference>
<name>A0AAV5VFW9_9BILA</name>
<dbReference type="SUPFAM" id="SSF53098">
    <property type="entry name" value="Ribonuclease H-like"/>
    <property type="match status" value="1"/>
</dbReference>
<evidence type="ECO:0000256" key="1">
    <source>
        <dbReference type="RuleBase" id="RU361178"/>
    </source>
</evidence>
<dbReference type="AlphaFoldDB" id="A0AAV5VFW9"/>
<dbReference type="PROSITE" id="PS50822">
    <property type="entry name" value="PIWI"/>
    <property type="match status" value="1"/>
</dbReference>
<dbReference type="PROSITE" id="PS50821">
    <property type="entry name" value="PAZ"/>
    <property type="match status" value="1"/>
</dbReference>
<feature type="region of interest" description="Disordered" evidence="2">
    <location>
        <begin position="1"/>
        <end position="22"/>
    </location>
</feature>
<dbReference type="SMART" id="SM00950">
    <property type="entry name" value="Piwi"/>
    <property type="match status" value="1"/>
</dbReference>
<dbReference type="SMART" id="SM00949">
    <property type="entry name" value="PAZ"/>
    <property type="match status" value="1"/>
</dbReference>
<dbReference type="InterPro" id="IPR012337">
    <property type="entry name" value="RNaseH-like_sf"/>
</dbReference>
<dbReference type="Gene3D" id="3.40.50.2300">
    <property type="match status" value="1"/>
</dbReference>
<proteinExistence type="inferred from homology"/>
<keyword evidence="6" id="KW-1185">Reference proteome</keyword>
<dbReference type="InterPro" id="IPR036397">
    <property type="entry name" value="RNaseH_sf"/>
</dbReference>